<dbReference type="EMBL" id="JAGGKS010000008">
    <property type="protein sequence ID" value="MBP1926741.1"/>
    <property type="molecule type" value="Genomic_DNA"/>
</dbReference>
<accession>A0ABS4GGC3</accession>
<dbReference type="RefSeq" id="WP_209512470.1">
    <property type="nucleotide sequence ID" value="NZ_JAGGKS010000008.1"/>
</dbReference>
<comment type="caution">
    <text evidence="2">The sequence shown here is derived from an EMBL/GenBank/DDBJ whole genome shotgun (WGS) entry which is preliminary data.</text>
</comment>
<feature type="transmembrane region" description="Helical" evidence="1">
    <location>
        <begin position="12"/>
        <end position="31"/>
    </location>
</feature>
<reference evidence="2 3" key="1">
    <citation type="submission" date="2021-03" db="EMBL/GenBank/DDBJ databases">
        <title>Genomic Encyclopedia of Type Strains, Phase IV (KMG-IV): sequencing the most valuable type-strain genomes for metagenomic binning, comparative biology and taxonomic classification.</title>
        <authorList>
            <person name="Goeker M."/>
        </authorList>
    </citation>
    <scope>NUCLEOTIDE SEQUENCE [LARGE SCALE GENOMIC DNA]</scope>
    <source>
        <strain evidence="2 3">DSM 24004</strain>
    </source>
</reference>
<keyword evidence="1" id="KW-1133">Transmembrane helix</keyword>
<keyword evidence="1" id="KW-0812">Transmembrane</keyword>
<protein>
    <submittedName>
        <fullName evidence="2">Low affinity Fe/Cu permease</fullName>
    </submittedName>
</protein>
<dbReference type="Proteomes" id="UP001519342">
    <property type="component" value="Unassembled WGS sequence"/>
</dbReference>
<sequence>MDKINLLQNKWVILIIIAIIIVAVLITLLVIQNHTYKRNIGWYDTLLLATLENDLECLIDLAEKKQLTQVIYSEKRNNLRNICTFIGASPNIGFMDDKLYNLLDDNQLPIERLDDLKKMQLKLENLLRELHSSINLYNHFRNDKNKEMFIKDISGLSYALG</sequence>
<evidence type="ECO:0000313" key="3">
    <source>
        <dbReference type="Proteomes" id="UP001519342"/>
    </source>
</evidence>
<proteinExistence type="predicted"/>
<keyword evidence="1" id="KW-0472">Membrane</keyword>
<gene>
    <name evidence="2" type="ORF">J2Z76_002611</name>
</gene>
<evidence type="ECO:0000256" key="1">
    <source>
        <dbReference type="SAM" id="Phobius"/>
    </source>
</evidence>
<name>A0ABS4GGC3_9FIRM</name>
<evidence type="ECO:0000313" key="2">
    <source>
        <dbReference type="EMBL" id="MBP1926741.1"/>
    </source>
</evidence>
<keyword evidence="3" id="KW-1185">Reference proteome</keyword>
<organism evidence="2 3">
    <name type="scientific">Sedimentibacter acidaminivorans</name>
    <dbReference type="NCBI Taxonomy" id="913099"/>
    <lineage>
        <taxon>Bacteria</taxon>
        <taxon>Bacillati</taxon>
        <taxon>Bacillota</taxon>
        <taxon>Tissierellia</taxon>
        <taxon>Sedimentibacter</taxon>
    </lineage>
</organism>